<dbReference type="EMBL" id="CP092873">
    <property type="protein sequence ID" value="UYV73693.1"/>
    <property type="molecule type" value="Genomic_DNA"/>
</dbReference>
<reference evidence="1 2" key="1">
    <citation type="submission" date="2022-01" db="EMBL/GenBank/DDBJ databases">
        <title>A chromosomal length assembly of Cordylochernes scorpioides.</title>
        <authorList>
            <person name="Zeh D."/>
            <person name="Zeh J."/>
        </authorList>
    </citation>
    <scope>NUCLEOTIDE SEQUENCE [LARGE SCALE GENOMIC DNA]</scope>
    <source>
        <strain evidence="1">IN4F17</strain>
        <tissue evidence="1">Whole Body</tissue>
    </source>
</reference>
<dbReference type="InterPro" id="IPR046351">
    <property type="entry name" value="UTP4"/>
</dbReference>
<dbReference type="PANTHER" id="PTHR44163">
    <property type="entry name" value="U3 SMALL NUCLEOLAR RNA-ASSOCIATED PROTEIN 4 HOMOLOG"/>
    <property type="match status" value="1"/>
</dbReference>
<dbReference type="InterPro" id="IPR036322">
    <property type="entry name" value="WD40_repeat_dom_sf"/>
</dbReference>
<organism evidence="1 2">
    <name type="scientific">Cordylochernes scorpioides</name>
    <dbReference type="NCBI Taxonomy" id="51811"/>
    <lineage>
        <taxon>Eukaryota</taxon>
        <taxon>Metazoa</taxon>
        <taxon>Ecdysozoa</taxon>
        <taxon>Arthropoda</taxon>
        <taxon>Chelicerata</taxon>
        <taxon>Arachnida</taxon>
        <taxon>Pseudoscorpiones</taxon>
        <taxon>Cheliferoidea</taxon>
        <taxon>Chernetidae</taxon>
        <taxon>Cordylochernes</taxon>
    </lineage>
</organism>
<dbReference type="Gene3D" id="2.130.10.10">
    <property type="entry name" value="YVTN repeat-like/Quinoprotein amine dehydrogenase"/>
    <property type="match status" value="1"/>
</dbReference>
<dbReference type="Proteomes" id="UP001235939">
    <property type="component" value="Chromosome 11"/>
</dbReference>
<keyword evidence="2" id="KW-1185">Reference proteome</keyword>
<evidence type="ECO:0000313" key="2">
    <source>
        <dbReference type="Proteomes" id="UP001235939"/>
    </source>
</evidence>
<gene>
    <name evidence="1" type="ORF">LAZ67_11000399</name>
</gene>
<name>A0ABY6L176_9ARAC</name>
<evidence type="ECO:0000313" key="1">
    <source>
        <dbReference type="EMBL" id="UYV73693.1"/>
    </source>
</evidence>
<accession>A0ABY6L176</accession>
<protein>
    <submittedName>
        <fullName evidence="1">CIRH1A</fullName>
    </submittedName>
</protein>
<proteinExistence type="predicted"/>
<dbReference type="InterPro" id="IPR015943">
    <property type="entry name" value="WD40/YVTN_repeat-like_dom_sf"/>
</dbReference>
<sequence length="473" mass="52484">MQYNSGMDEKRIWASGTDPIVVEFSRSSATGDWHRTQERKSLHTHDVSLHDHGWEVPGLDTNLMFSTYPPFTMLHFQPYAQVAMAKLAGDTRELVVAHDNHINFYFVPLSTDPAPNMEYKRCSSCISGLGALTGYYQPGQLSPVFLRRRSCNASLSPRTPSSWPTPSTLALPLLIKDEQIVKIPLDPVWISWNKVRPGLTRAISPKPWSPGGRFSVCQSWCCGFVTDPRPLVAATIWPSHFASKTPLWQIVKIPLDPVWISWNKVRPGLTRAISPKPWSPGGRFSVCQSWCCGFVTDPRPLVAATEGYKLQSLNLVTSHSLEFSADGLKLYLAANTGRIYLLDLSAGCPESYSATSTEKGVYYKLAADTEGKMVAAADGTGLVDIFDGTSMKLKCRLPRNLYPISCMAFHSGRPNVLVVCYFNKCADLAPKEMATSDMRNRRHVQPLLTWSTNAAHPVSLDMEPLQGTNSWAS</sequence>
<dbReference type="SUPFAM" id="SSF50978">
    <property type="entry name" value="WD40 repeat-like"/>
    <property type="match status" value="1"/>
</dbReference>
<dbReference type="PANTHER" id="PTHR44163:SF1">
    <property type="entry name" value="U3 SMALL NUCLEOLAR RNA-ASSOCIATED PROTEIN 4 HOMOLOG"/>
    <property type="match status" value="1"/>
</dbReference>